<dbReference type="EMBL" id="CM042014">
    <property type="protein sequence ID" value="KAI3720524.1"/>
    <property type="molecule type" value="Genomic_DNA"/>
</dbReference>
<keyword evidence="2" id="KW-1185">Reference proteome</keyword>
<reference evidence="1 2" key="2">
    <citation type="journal article" date="2022" name="Mol. Ecol. Resour.">
        <title>The genomes of chicory, endive, great burdock and yacon provide insights into Asteraceae paleo-polyploidization history and plant inulin production.</title>
        <authorList>
            <person name="Fan W."/>
            <person name="Wang S."/>
            <person name="Wang H."/>
            <person name="Wang A."/>
            <person name="Jiang F."/>
            <person name="Liu H."/>
            <person name="Zhao H."/>
            <person name="Xu D."/>
            <person name="Zhang Y."/>
        </authorList>
    </citation>
    <scope>NUCLEOTIDE SEQUENCE [LARGE SCALE GENOMIC DNA]</scope>
    <source>
        <strain evidence="2">cv. Punajuju</strain>
        <tissue evidence="1">Leaves</tissue>
    </source>
</reference>
<dbReference type="Proteomes" id="UP001055811">
    <property type="component" value="Linkage Group LG06"/>
</dbReference>
<comment type="caution">
    <text evidence="1">The sequence shown here is derived from an EMBL/GenBank/DDBJ whole genome shotgun (WGS) entry which is preliminary data.</text>
</comment>
<organism evidence="1 2">
    <name type="scientific">Cichorium intybus</name>
    <name type="common">Chicory</name>
    <dbReference type="NCBI Taxonomy" id="13427"/>
    <lineage>
        <taxon>Eukaryota</taxon>
        <taxon>Viridiplantae</taxon>
        <taxon>Streptophyta</taxon>
        <taxon>Embryophyta</taxon>
        <taxon>Tracheophyta</taxon>
        <taxon>Spermatophyta</taxon>
        <taxon>Magnoliopsida</taxon>
        <taxon>eudicotyledons</taxon>
        <taxon>Gunneridae</taxon>
        <taxon>Pentapetalae</taxon>
        <taxon>asterids</taxon>
        <taxon>campanulids</taxon>
        <taxon>Asterales</taxon>
        <taxon>Asteraceae</taxon>
        <taxon>Cichorioideae</taxon>
        <taxon>Cichorieae</taxon>
        <taxon>Cichoriinae</taxon>
        <taxon>Cichorium</taxon>
    </lineage>
</organism>
<evidence type="ECO:0000313" key="2">
    <source>
        <dbReference type="Proteomes" id="UP001055811"/>
    </source>
</evidence>
<evidence type="ECO:0000313" key="1">
    <source>
        <dbReference type="EMBL" id="KAI3720524.1"/>
    </source>
</evidence>
<name>A0ACB9BDC1_CICIN</name>
<proteinExistence type="predicted"/>
<protein>
    <submittedName>
        <fullName evidence="1">Uncharacterized protein</fullName>
    </submittedName>
</protein>
<gene>
    <name evidence="1" type="ORF">L2E82_31511</name>
</gene>
<accession>A0ACB9BDC1</accession>
<sequence length="117" mass="13293">MQRVVTVCRCQCSFTTCRFFVQERFFKPGGQIDIKDALEWRWASIYPDWSIELRFLCGLVLAGSELEVRGRSSHIGEEKDLLSYPDSVPVSGFGSPGDIFGYCLEFGRIYPCSFSSL</sequence>
<reference evidence="2" key="1">
    <citation type="journal article" date="2022" name="Mol. Ecol. Resour.">
        <title>The genomes of chicory, endive, great burdock and yacon provide insights into Asteraceae palaeo-polyploidization history and plant inulin production.</title>
        <authorList>
            <person name="Fan W."/>
            <person name="Wang S."/>
            <person name="Wang H."/>
            <person name="Wang A."/>
            <person name="Jiang F."/>
            <person name="Liu H."/>
            <person name="Zhao H."/>
            <person name="Xu D."/>
            <person name="Zhang Y."/>
        </authorList>
    </citation>
    <scope>NUCLEOTIDE SEQUENCE [LARGE SCALE GENOMIC DNA]</scope>
    <source>
        <strain evidence="2">cv. Punajuju</strain>
    </source>
</reference>